<dbReference type="InterPro" id="IPR018060">
    <property type="entry name" value="HTH_AraC"/>
</dbReference>
<name>A0ABY6E7Y3_9ACTN</name>
<dbReference type="InterPro" id="IPR020449">
    <property type="entry name" value="Tscrpt_reg_AraC-type_HTH"/>
</dbReference>
<feature type="domain" description="HTH araC/xylS-type" evidence="4">
    <location>
        <begin position="226"/>
        <end position="327"/>
    </location>
</feature>
<dbReference type="SUPFAM" id="SSF46689">
    <property type="entry name" value="Homeodomain-like"/>
    <property type="match status" value="1"/>
</dbReference>
<dbReference type="EMBL" id="CP106793">
    <property type="protein sequence ID" value="UXY22352.1"/>
    <property type="molecule type" value="Genomic_DNA"/>
</dbReference>
<dbReference type="Proteomes" id="UP001061298">
    <property type="component" value="Chromosome"/>
</dbReference>
<sequence length="340" mass="37541">MSTDPSTPRPGRQVPGTVYTTDAVPSRQRLAYWREALSQTFAPVAVAVPDEVCSGTIRTSRLGHLRVATVDGDPMSARRTPQLIAPDQEEHLVVTLVVKGVAGVLQDAREAHLHPGEIVLCDTARPLRLEFPHPFQTKSLVVPRRLLGLEESDLRRLTAKPIRPDTMAGSLLAPFLTQLVDGAATYPSATGVALARHVVDLLTVLIEERLHQQAGDTPSAAREMLARIQVFIDRNLADPDLTPEAIARAHQISVRYLHKLFQAEDVTVSRWIQRRRLQECRRVLARREAAGRTIAAVARQWGFASPAHFSRVFRDVYGMSPVEWRDSAVSAPRMAGVPAP</sequence>
<dbReference type="InterPro" id="IPR035418">
    <property type="entry name" value="AraC-bd_2"/>
</dbReference>
<keyword evidence="2" id="KW-0238">DNA-binding</keyword>
<evidence type="ECO:0000256" key="1">
    <source>
        <dbReference type="ARBA" id="ARBA00023015"/>
    </source>
</evidence>
<dbReference type="SMART" id="SM00342">
    <property type="entry name" value="HTH_ARAC"/>
    <property type="match status" value="1"/>
</dbReference>
<dbReference type="InterPro" id="IPR050204">
    <property type="entry name" value="AraC_XylS_family_regulators"/>
</dbReference>
<evidence type="ECO:0000259" key="4">
    <source>
        <dbReference type="PROSITE" id="PS01124"/>
    </source>
</evidence>
<evidence type="ECO:0000256" key="2">
    <source>
        <dbReference type="ARBA" id="ARBA00023125"/>
    </source>
</evidence>
<gene>
    <name evidence="5" type="ORF">N8I84_29395</name>
</gene>
<protein>
    <submittedName>
        <fullName evidence="5">Helix-turn-helix domain-containing protein</fullName>
    </submittedName>
</protein>
<dbReference type="PANTHER" id="PTHR46796:SF6">
    <property type="entry name" value="ARAC SUBFAMILY"/>
    <property type="match status" value="1"/>
</dbReference>
<dbReference type="RefSeq" id="WP_263232440.1">
    <property type="nucleotide sequence ID" value="NZ_CP106793.1"/>
</dbReference>
<evidence type="ECO:0000256" key="3">
    <source>
        <dbReference type="ARBA" id="ARBA00023163"/>
    </source>
</evidence>
<reference evidence="5" key="1">
    <citation type="submission" date="2022-10" db="EMBL/GenBank/DDBJ databases">
        <authorList>
            <person name="Mo P."/>
        </authorList>
    </citation>
    <scope>NUCLEOTIDE SEQUENCE</scope>
    <source>
        <strain evidence="5">HUAS 13-4</strain>
    </source>
</reference>
<proteinExistence type="predicted"/>
<dbReference type="Pfam" id="PF14525">
    <property type="entry name" value="AraC_binding_2"/>
    <property type="match status" value="1"/>
</dbReference>
<keyword evidence="6" id="KW-1185">Reference proteome</keyword>
<evidence type="ECO:0000313" key="5">
    <source>
        <dbReference type="EMBL" id="UXY22352.1"/>
    </source>
</evidence>
<organism evidence="5 6">
    <name type="scientific">Streptomyces cynarae</name>
    <dbReference type="NCBI Taxonomy" id="2981134"/>
    <lineage>
        <taxon>Bacteria</taxon>
        <taxon>Bacillati</taxon>
        <taxon>Actinomycetota</taxon>
        <taxon>Actinomycetes</taxon>
        <taxon>Kitasatosporales</taxon>
        <taxon>Streptomycetaceae</taxon>
        <taxon>Streptomyces</taxon>
    </lineage>
</organism>
<keyword evidence="3" id="KW-0804">Transcription</keyword>
<dbReference type="Gene3D" id="1.10.10.60">
    <property type="entry name" value="Homeodomain-like"/>
    <property type="match status" value="1"/>
</dbReference>
<dbReference type="Pfam" id="PF12833">
    <property type="entry name" value="HTH_18"/>
    <property type="match status" value="1"/>
</dbReference>
<keyword evidence="1" id="KW-0805">Transcription regulation</keyword>
<evidence type="ECO:0000313" key="6">
    <source>
        <dbReference type="Proteomes" id="UP001061298"/>
    </source>
</evidence>
<dbReference type="PANTHER" id="PTHR46796">
    <property type="entry name" value="HTH-TYPE TRANSCRIPTIONAL ACTIVATOR RHAS-RELATED"/>
    <property type="match status" value="1"/>
</dbReference>
<dbReference type="PRINTS" id="PR00032">
    <property type="entry name" value="HTHARAC"/>
</dbReference>
<dbReference type="InterPro" id="IPR009057">
    <property type="entry name" value="Homeodomain-like_sf"/>
</dbReference>
<accession>A0ABY6E7Y3</accession>
<dbReference type="PROSITE" id="PS01124">
    <property type="entry name" value="HTH_ARAC_FAMILY_2"/>
    <property type="match status" value="1"/>
</dbReference>